<feature type="region of interest" description="Disordered" evidence="1">
    <location>
        <begin position="1"/>
        <end position="22"/>
    </location>
</feature>
<feature type="region of interest" description="Disordered" evidence="1">
    <location>
        <begin position="265"/>
        <end position="287"/>
    </location>
</feature>
<gene>
    <name evidence="2" type="ORF">GCM10009844_22530</name>
</gene>
<keyword evidence="3" id="KW-1185">Reference proteome</keyword>
<name>A0ABN2ZSM9_9ACTN</name>
<feature type="compositionally biased region" description="Low complexity" evidence="1">
    <location>
        <begin position="1"/>
        <end position="15"/>
    </location>
</feature>
<evidence type="ECO:0000313" key="3">
    <source>
        <dbReference type="Proteomes" id="UP001501771"/>
    </source>
</evidence>
<dbReference type="EMBL" id="BAAAQR010000006">
    <property type="protein sequence ID" value="GAA2146453.1"/>
    <property type="molecule type" value="Genomic_DNA"/>
</dbReference>
<evidence type="ECO:0000256" key="1">
    <source>
        <dbReference type="SAM" id="MobiDB-lite"/>
    </source>
</evidence>
<reference evidence="2 3" key="1">
    <citation type="journal article" date="2019" name="Int. J. Syst. Evol. Microbiol.">
        <title>The Global Catalogue of Microorganisms (GCM) 10K type strain sequencing project: providing services to taxonomists for standard genome sequencing and annotation.</title>
        <authorList>
            <consortium name="The Broad Institute Genomics Platform"/>
            <consortium name="The Broad Institute Genome Sequencing Center for Infectious Disease"/>
            <person name="Wu L."/>
            <person name="Ma J."/>
        </authorList>
    </citation>
    <scope>NUCLEOTIDE SEQUENCE [LARGE SCALE GENOMIC DNA]</scope>
    <source>
        <strain evidence="2 3">JCM 16022</strain>
    </source>
</reference>
<evidence type="ECO:0008006" key="4">
    <source>
        <dbReference type="Google" id="ProtNLM"/>
    </source>
</evidence>
<protein>
    <recommendedName>
        <fullName evidence="4">Integrase</fullName>
    </recommendedName>
</protein>
<organism evidence="2 3">
    <name type="scientific">Nocardioides koreensis</name>
    <dbReference type="NCBI Taxonomy" id="433651"/>
    <lineage>
        <taxon>Bacteria</taxon>
        <taxon>Bacillati</taxon>
        <taxon>Actinomycetota</taxon>
        <taxon>Actinomycetes</taxon>
        <taxon>Propionibacteriales</taxon>
        <taxon>Nocardioidaceae</taxon>
        <taxon>Nocardioides</taxon>
    </lineage>
</organism>
<proteinExistence type="predicted"/>
<evidence type="ECO:0000313" key="2">
    <source>
        <dbReference type="EMBL" id="GAA2146453.1"/>
    </source>
</evidence>
<accession>A0ABN2ZSM9</accession>
<sequence length="394" mass="41838">MSTASATARSSRAATDQSGSRGKKRTLLADVGRYTVAEAAAAAAELWPGLGALPGDQEPVLRSIDRIAKWADLHGIEALADLAGEIVTEMVADLCEEAFSAAPTPQVGVSMAHRQNQFLLDRAHTLRNLCSALRTTVLIARPGPLGRRSQRVQSDTIDVGLPGLPDRTGFKGRPLRKDETLLNRLMIELDIREQATVQPLHLYLLAETGVAGTAGSRAVVGDLDHPLTPTSITVAGLRGRGPRTIPLDPWVQGVFARTLPRTRGGAEQPLTYSGDNIGKASAGSSTGPALMRQMRRAGITGTDIQAKSLTKWRCDHTLCTTGDIEAALVIHGGTRQNLFDALGYTKDELDSYSGLLHILDTNGAVVGQMPAHQWNNARPHLGDGDAAPTPLTAA</sequence>
<dbReference type="Proteomes" id="UP001501771">
    <property type="component" value="Unassembled WGS sequence"/>
</dbReference>
<comment type="caution">
    <text evidence="2">The sequence shown here is derived from an EMBL/GenBank/DDBJ whole genome shotgun (WGS) entry which is preliminary data.</text>
</comment>